<sequence length="80" mass="8454">MFRSNHLKSVPLSIPECQTTQITQMPEQNGKSVTLSASCPCGGQEDTSRGAQAPPPCTSVCTSLGTWLPTFSLWSPAAPC</sequence>
<name>A0A0A9A3W5_ARUDO</name>
<accession>A0A0A9A3W5</accession>
<reference evidence="1" key="2">
    <citation type="journal article" date="2015" name="Data Brief">
        <title>Shoot transcriptome of the giant reed, Arundo donax.</title>
        <authorList>
            <person name="Barrero R.A."/>
            <person name="Guerrero F.D."/>
            <person name="Moolhuijzen P."/>
            <person name="Goolsby J.A."/>
            <person name="Tidwell J."/>
            <person name="Bellgard S.E."/>
            <person name="Bellgard M.I."/>
        </authorList>
    </citation>
    <scope>NUCLEOTIDE SEQUENCE</scope>
    <source>
        <tissue evidence="1">Shoot tissue taken approximately 20 cm above the soil surface</tissue>
    </source>
</reference>
<evidence type="ECO:0000313" key="1">
    <source>
        <dbReference type="EMBL" id="JAD43690.1"/>
    </source>
</evidence>
<organism evidence="1">
    <name type="scientific">Arundo donax</name>
    <name type="common">Giant reed</name>
    <name type="synonym">Donax arundinaceus</name>
    <dbReference type="NCBI Taxonomy" id="35708"/>
    <lineage>
        <taxon>Eukaryota</taxon>
        <taxon>Viridiplantae</taxon>
        <taxon>Streptophyta</taxon>
        <taxon>Embryophyta</taxon>
        <taxon>Tracheophyta</taxon>
        <taxon>Spermatophyta</taxon>
        <taxon>Magnoliopsida</taxon>
        <taxon>Liliopsida</taxon>
        <taxon>Poales</taxon>
        <taxon>Poaceae</taxon>
        <taxon>PACMAD clade</taxon>
        <taxon>Arundinoideae</taxon>
        <taxon>Arundineae</taxon>
        <taxon>Arundo</taxon>
    </lineage>
</organism>
<dbReference type="AlphaFoldDB" id="A0A0A9A3W5"/>
<protein>
    <submittedName>
        <fullName evidence="1">Uncharacterized protein</fullName>
    </submittedName>
</protein>
<proteinExistence type="predicted"/>
<dbReference type="EMBL" id="GBRH01254205">
    <property type="protein sequence ID" value="JAD43690.1"/>
    <property type="molecule type" value="Transcribed_RNA"/>
</dbReference>
<reference evidence="1" key="1">
    <citation type="submission" date="2014-09" db="EMBL/GenBank/DDBJ databases">
        <authorList>
            <person name="Magalhaes I.L.F."/>
            <person name="Oliveira U."/>
            <person name="Santos F.R."/>
            <person name="Vidigal T.H.D.A."/>
            <person name="Brescovit A.D."/>
            <person name="Santos A.J."/>
        </authorList>
    </citation>
    <scope>NUCLEOTIDE SEQUENCE</scope>
    <source>
        <tissue evidence="1">Shoot tissue taken approximately 20 cm above the soil surface</tissue>
    </source>
</reference>